<keyword evidence="6" id="KW-1185">Reference proteome</keyword>
<dbReference type="AlphaFoldDB" id="A0A5M4BCQ9"/>
<dbReference type="InterPro" id="IPR001173">
    <property type="entry name" value="Glyco_trans_2-like"/>
</dbReference>
<name>A0A5M4BCQ9_9FLAO</name>
<organism evidence="5 6">
    <name type="scientific">Capnocytophaga felis</name>
    <dbReference type="NCBI Taxonomy" id="2267611"/>
    <lineage>
        <taxon>Bacteria</taxon>
        <taxon>Pseudomonadati</taxon>
        <taxon>Bacteroidota</taxon>
        <taxon>Flavobacteriia</taxon>
        <taxon>Flavobacteriales</taxon>
        <taxon>Flavobacteriaceae</taxon>
        <taxon>Capnocytophaga</taxon>
    </lineage>
</organism>
<reference evidence="6" key="1">
    <citation type="journal article" date="2020" name="Int. J. Syst. Evol. Microbiol.">
        <title>Capnocytophaga felis sp. nov. isolated from the feline oral cavity.</title>
        <authorList>
            <person name="Suzuki M."/>
            <person name="Umeda K."/>
            <person name="Kimura M."/>
            <person name="Imaoka K."/>
            <person name="Morikawa S."/>
            <person name="Maeda K."/>
        </authorList>
    </citation>
    <scope>NUCLEOTIDE SEQUENCE [LARGE SCALE GENOMIC DNA]</scope>
    <source>
        <strain evidence="6">KC07070</strain>
    </source>
</reference>
<protein>
    <recommendedName>
        <fullName evidence="7">Glycosyl transferase</fullName>
    </recommendedName>
</protein>
<proteinExistence type="predicted"/>
<dbReference type="GO" id="GO:0009103">
    <property type="term" value="P:lipopolysaccharide biosynthetic process"/>
    <property type="evidence" value="ECO:0007669"/>
    <property type="project" value="TreeGrafter"/>
</dbReference>
<dbReference type="SUPFAM" id="SSF53448">
    <property type="entry name" value="Nucleotide-diphospho-sugar transferases"/>
    <property type="match status" value="1"/>
</dbReference>
<dbReference type="CDD" id="cd00761">
    <property type="entry name" value="Glyco_tranf_GTA_type"/>
    <property type="match status" value="1"/>
</dbReference>
<evidence type="ECO:0008006" key="7">
    <source>
        <dbReference type="Google" id="ProtNLM"/>
    </source>
</evidence>
<feature type="domain" description="Glycosyltransferase subfamily 4-like N-terminal" evidence="4">
    <location>
        <begin position="77"/>
        <end position="203"/>
    </location>
</feature>
<dbReference type="Gene3D" id="3.40.50.2000">
    <property type="entry name" value="Glycogen Phosphorylase B"/>
    <property type="match status" value="2"/>
</dbReference>
<dbReference type="SUPFAM" id="SSF53756">
    <property type="entry name" value="UDP-Glycosyltransferase/glycogen phosphorylase"/>
    <property type="match status" value="1"/>
</dbReference>
<evidence type="ECO:0000259" key="2">
    <source>
        <dbReference type="Pfam" id="PF00534"/>
    </source>
</evidence>
<dbReference type="InterPro" id="IPR028098">
    <property type="entry name" value="Glyco_trans_4-like_N"/>
</dbReference>
<evidence type="ECO:0000313" key="6">
    <source>
        <dbReference type="Proteomes" id="UP000398217"/>
    </source>
</evidence>
<dbReference type="OrthoDB" id="9790710at2"/>
<dbReference type="Proteomes" id="UP000398217">
    <property type="component" value="Unassembled WGS sequence"/>
</dbReference>
<dbReference type="Pfam" id="PF00535">
    <property type="entry name" value="Glycos_transf_2"/>
    <property type="match status" value="1"/>
</dbReference>
<dbReference type="Gene3D" id="3.90.550.10">
    <property type="entry name" value="Spore Coat Polysaccharide Biosynthesis Protein SpsA, Chain A"/>
    <property type="match status" value="1"/>
</dbReference>
<comment type="caution">
    <text evidence="5">The sequence shown here is derived from an EMBL/GenBank/DDBJ whole genome shotgun (WGS) entry which is preliminary data.</text>
</comment>
<evidence type="ECO:0000259" key="4">
    <source>
        <dbReference type="Pfam" id="PF13439"/>
    </source>
</evidence>
<dbReference type="Pfam" id="PF13439">
    <property type="entry name" value="Glyco_transf_4"/>
    <property type="match status" value="1"/>
</dbReference>
<feature type="domain" description="Glycosyl transferase family 1" evidence="2">
    <location>
        <begin position="211"/>
        <end position="383"/>
    </location>
</feature>
<dbReference type="InterPro" id="IPR029044">
    <property type="entry name" value="Nucleotide-diphossugar_trans"/>
</dbReference>
<dbReference type="GO" id="GO:0016757">
    <property type="term" value="F:glycosyltransferase activity"/>
    <property type="evidence" value="ECO:0007669"/>
    <property type="project" value="InterPro"/>
</dbReference>
<dbReference type="RefSeq" id="WP_155285739.1">
    <property type="nucleotide sequence ID" value="NZ_BLBC01000029.1"/>
</dbReference>
<gene>
    <name evidence="5" type="ORF">RCZ01_24340</name>
</gene>
<evidence type="ECO:0000313" key="5">
    <source>
        <dbReference type="EMBL" id="GET47132.1"/>
    </source>
</evidence>
<evidence type="ECO:0000256" key="1">
    <source>
        <dbReference type="ARBA" id="ARBA00022679"/>
    </source>
</evidence>
<keyword evidence="1" id="KW-0808">Transferase</keyword>
<sequence>MSYQIFIIDYYEKELFKTGVNAYVKNISKNHTTNFIWLEAPFLKITKILSRQGGVDIFVPFDIISKKESQELEIEAINSIVKYIDETYKNKIIIFHFNWLHHSIIASSLCQKIPCVTLLTCHYIYFRDLITENYREFHKINQFLLQNRKIPFLFKNIIAKEFLLYQKFDHIITVTDDAQNVLHQLFEIPQGKITTIPNGIDLQEINTTQTKRQLRRKHHFSEDEKIILFAGRITQMKGVVELIQAFEKLSLKDDTQKYRLVICGKGDYDWVYKKIHCYSQITLTGNLSKEQLYEFYALADVGVIPSYAEQCSYTAIEMMASWLPVVVTDVGGLNELIDSENGLKTHIEFTLKKIQFNTDDLAEKIHQSLTNPQLAKKRAEKAFQKVLSELTAEKMAEQTLQVYEKLLKQPEDTLIIDQTELVSVVIPCYNAEKYIERCLLSVLNQSYQNFDILLIDDASEDKTLKIISKFNDNRLKIFRNATNKGIVYALNKDISEAKGNYIARLDSDDLMQPNRIAQQISFLRENPEYVMVGSSHILIDEQENILQYIAYPETNEVKTIIFAPFY</sequence>
<dbReference type="PANTHER" id="PTHR46401:SF2">
    <property type="entry name" value="GLYCOSYLTRANSFERASE WBBK-RELATED"/>
    <property type="match status" value="1"/>
</dbReference>
<dbReference type="PANTHER" id="PTHR46401">
    <property type="entry name" value="GLYCOSYLTRANSFERASE WBBK-RELATED"/>
    <property type="match status" value="1"/>
</dbReference>
<dbReference type="InterPro" id="IPR001296">
    <property type="entry name" value="Glyco_trans_1"/>
</dbReference>
<dbReference type="CDD" id="cd03801">
    <property type="entry name" value="GT4_PimA-like"/>
    <property type="match status" value="1"/>
</dbReference>
<dbReference type="Pfam" id="PF00534">
    <property type="entry name" value="Glycos_transf_1"/>
    <property type="match status" value="1"/>
</dbReference>
<evidence type="ECO:0000259" key="3">
    <source>
        <dbReference type="Pfam" id="PF00535"/>
    </source>
</evidence>
<feature type="domain" description="Glycosyltransferase 2-like" evidence="3">
    <location>
        <begin position="423"/>
        <end position="536"/>
    </location>
</feature>
<dbReference type="EMBL" id="BLBC01000029">
    <property type="protein sequence ID" value="GET47132.1"/>
    <property type="molecule type" value="Genomic_DNA"/>
</dbReference>
<accession>A0A5M4BCQ9</accession>